<dbReference type="EMBL" id="KQ461111">
    <property type="protein sequence ID" value="KPJ08941.1"/>
    <property type="molecule type" value="Genomic_DNA"/>
</dbReference>
<keyword evidence="3" id="KW-1185">Reference proteome</keyword>
<evidence type="ECO:0000313" key="3">
    <source>
        <dbReference type="Proteomes" id="UP000053240"/>
    </source>
</evidence>
<dbReference type="InParanoid" id="A0A0N0PAZ4"/>
<accession>A0A0N0PAZ4</accession>
<dbReference type="AlphaFoldDB" id="A0A0N0PAZ4"/>
<sequence length="76" mass="8433">MARKRSAWAITNDGKQETSSGVKEDMEADKGQKTKTLILARDYTKTARRAAIRRQLFVGGFTYYKSENLVGGMSAA</sequence>
<protein>
    <submittedName>
        <fullName evidence="2">Uncharacterized protein</fullName>
    </submittedName>
</protein>
<feature type="region of interest" description="Disordered" evidence="1">
    <location>
        <begin position="1"/>
        <end position="28"/>
    </location>
</feature>
<name>A0A0N0PAZ4_PAPMA</name>
<evidence type="ECO:0000256" key="1">
    <source>
        <dbReference type="SAM" id="MobiDB-lite"/>
    </source>
</evidence>
<evidence type="ECO:0000313" key="2">
    <source>
        <dbReference type="EMBL" id="KPJ08941.1"/>
    </source>
</evidence>
<reference evidence="2 3" key="1">
    <citation type="journal article" date="2015" name="Nat. Commun.">
        <title>Outbred genome sequencing and CRISPR/Cas9 gene editing in butterflies.</title>
        <authorList>
            <person name="Li X."/>
            <person name="Fan D."/>
            <person name="Zhang W."/>
            <person name="Liu G."/>
            <person name="Zhang L."/>
            <person name="Zhao L."/>
            <person name="Fang X."/>
            <person name="Chen L."/>
            <person name="Dong Y."/>
            <person name="Chen Y."/>
            <person name="Ding Y."/>
            <person name="Zhao R."/>
            <person name="Feng M."/>
            <person name="Zhu Y."/>
            <person name="Feng Y."/>
            <person name="Jiang X."/>
            <person name="Zhu D."/>
            <person name="Xiang H."/>
            <person name="Feng X."/>
            <person name="Li S."/>
            <person name="Wang J."/>
            <person name="Zhang G."/>
            <person name="Kronforst M.R."/>
            <person name="Wang W."/>
        </authorList>
    </citation>
    <scope>NUCLEOTIDE SEQUENCE [LARGE SCALE GENOMIC DNA]</scope>
    <source>
        <strain evidence="2">Ya'a_city_454_Pm</strain>
        <tissue evidence="2">Whole body</tissue>
    </source>
</reference>
<proteinExistence type="predicted"/>
<organism evidence="2 3">
    <name type="scientific">Papilio machaon</name>
    <name type="common">Old World swallowtail butterfly</name>
    <dbReference type="NCBI Taxonomy" id="76193"/>
    <lineage>
        <taxon>Eukaryota</taxon>
        <taxon>Metazoa</taxon>
        <taxon>Ecdysozoa</taxon>
        <taxon>Arthropoda</taxon>
        <taxon>Hexapoda</taxon>
        <taxon>Insecta</taxon>
        <taxon>Pterygota</taxon>
        <taxon>Neoptera</taxon>
        <taxon>Endopterygota</taxon>
        <taxon>Lepidoptera</taxon>
        <taxon>Glossata</taxon>
        <taxon>Ditrysia</taxon>
        <taxon>Papilionoidea</taxon>
        <taxon>Papilionidae</taxon>
        <taxon>Papilioninae</taxon>
        <taxon>Papilio</taxon>
    </lineage>
</organism>
<dbReference type="Proteomes" id="UP000053240">
    <property type="component" value="Unassembled WGS sequence"/>
</dbReference>
<gene>
    <name evidence="2" type="ORF">RR48_03614</name>
</gene>